<dbReference type="PROSITE" id="PS50158">
    <property type="entry name" value="ZF_CCHC"/>
    <property type="match status" value="1"/>
</dbReference>
<protein>
    <recommendedName>
        <fullName evidence="3">CCHC-type domain-containing protein</fullName>
    </recommendedName>
</protein>
<keyword evidence="1" id="KW-0863">Zinc-finger</keyword>
<organism evidence="4">
    <name type="scientific">Tanacetum cinerariifolium</name>
    <name type="common">Dalmatian daisy</name>
    <name type="synonym">Chrysanthemum cinerariifolium</name>
    <dbReference type="NCBI Taxonomy" id="118510"/>
    <lineage>
        <taxon>Eukaryota</taxon>
        <taxon>Viridiplantae</taxon>
        <taxon>Streptophyta</taxon>
        <taxon>Embryophyta</taxon>
        <taxon>Tracheophyta</taxon>
        <taxon>Spermatophyta</taxon>
        <taxon>Magnoliopsida</taxon>
        <taxon>eudicotyledons</taxon>
        <taxon>Gunneridae</taxon>
        <taxon>Pentapetalae</taxon>
        <taxon>asterids</taxon>
        <taxon>campanulids</taxon>
        <taxon>Asterales</taxon>
        <taxon>Asteraceae</taxon>
        <taxon>Asteroideae</taxon>
        <taxon>Anthemideae</taxon>
        <taxon>Anthemidinae</taxon>
        <taxon>Tanacetum</taxon>
    </lineage>
</organism>
<dbReference type="SMART" id="SM00343">
    <property type="entry name" value="ZnF_C2HC"/>
    <property type="match status" value="1"/>
</dbReference>
<dbReference type="Pfam" id="PF00098">
    <property type="entry name" value="zf-CCHC"/>
    <property type="match status" value="1"/>
</dbReference>
<evidence type="ECO:0000256" key="1">
    <source>
        <dbReference type="PROSITE-ProRule" id="PRU00047"/>
    </source>
</evidence>
<dbReference type="AlphaFoldDB" id="A0A699H426"/>
<dbReference type="InterPro" id="IPR001878">
    <property type="entry name" value="Znf_CCHC"/>
</dbReference>
<evidence type="ECO:0000313" key="4">
    <source>
        <dbReference type="EMBL" id="GEX33735.1"/>
    </source>
</evidence>
<feature type="coiled-coil region" evidence="2">
    <location>
        <begin position="755"/>
        <end position="817"/>
    </location>
</feature>
<dbReference type="GO" id="GO:0005856">
    <property type="term" value="C:cytoskeleton"/>
    <property type="evidence" value="ECO:0007669"/>
    <property type="project" value="TreeGrafter"/>
</dbReference>
<proteinExistence type="predicted"/>
<keyword evidence="1" id="KW-0479">Metal-binding</keyword>
<keyword evidence="2" id="KW-0175">Coiled coil</keyword>
<dbReference type="EMBL" id="BKCJ010102473">
    <property type="protein sequence ID" value="GEX33735.1"/>
    <property type="molecule type" value="Genomic_DNA"/>
</dbReference>
<dbReference type="GO" id="GO:0005200">
    <property type="term" value="F:structural constituent of cytoskeleton"/>
    <property type="evidence" value="ECO:0007669"/>
    <property type="project" value="TreeGrafter"/>
</dbReference>
<sequence length="909" mass="103646">MLNKDNSVPWSSRIIRYARSRPNGKMIVDSIENGPYIRRMITTLGEPNLPVLVPESFHEQTDEELTENDIKRMDADDQAIQTILLGLHKDVYAAEKKAKLFNEWEKFTSTDGESIESYYHCFMQLMNDLKRNKHFPENIASNLKFLNNLQPELKRHVTIVRQTKNLHETDFTQIYDFLKMNQDEVNELRAERLVKSRDPFALMAHSQNSFNFPTAYKDQSSFRTHSQQSFPINNKTSSNPRIRQIAQPVMNMIQDKQTQNVGGNGGISLDIQNAGVQSGGNQNGLVVVPGIANQSESGNVVAARAEGTRMGNQARCYNCRGLGHIARNCTARPRRKDAAYLQTQLLIAQNKEAGIQLQAKEFDFMAAASYLDEIEEVNTNCILMANLQHASTSGPQHDKAPVYDTDGSAEVQLNDNRYDNDIFNTFTQEEQYTDLLEPIPKPQLVPQNDNHITYVAPSMVQSGGTVETSFAPNEEIRAHQETVYRNLVDQVAHVNMVNCNMRATNAELKFELARYKIQEQRIKISQEKYDKLEKCYQKSVYQEQCLTRKINALHPSSAKQIMTLNDEISNLNKQLSKEKSSISSLMEEKKRLKHDFKTREDKFLDKEKMALGYPNPSYLKKAQLKQQSLYNGNLLIEDHDPPTVYDSEETLELAQESREKMRFLKKEIKPANYAKINHLSGGFVPQTNKSNEELFLSNVSNMVIVSKTISIPNEDLSDDTTPSVARKFLNEVKSSLVTLQRMVKQKMTLEVHNWSSSAHKEVERLQAQLRDLKGKSSDTPSTSNTLDLLNQKLESKIVELEFQVVDYEREISHLKTTYKNTFDSIKSNWAHAKLHDLIYENAQLRARVFENTSESMKNTLGTSVTPRIDKPKLSVVTPLSKKLHASMPSHSVPQPIEFNVVKHNNVIAP</sequence>
<reference evidence="4" key="1">
    <citation type="journal article" date="2019" name="Sci. Rep.">
        <title>Draft genome of Tanacetum cinerariifolium, the natural source of mosquito coil.</title>
        <authorList>
            <person name="Yamashiro T."/>
            <person name="Shiraishi A."/>
            <person name="Satake H."/>
            <person name="Nakayama K."/>
        </authorList>
    </citation>
    <scope>NUCLEOTIDE SEQUENCE</scope>
</reference>
<evidence type="ECO:0000259" key="3">
    <source>
        <dbReference type="PROSITE" id="PS50158"/>
    </source>
</evidence>
<comment type="caution">
    <text evidence="4">The sequence shown here is derived from an EMBL/GenBank/DDBJ whole genome shotgun (WGS) entry which is preliminary data.</text>
</comment>
<dbReference type="PANTHER" id="PTHR47357">
    <property type="entry name" value="COP1-INTERACTIVE PROTEIN 1"/>
    <property type="match status" value="1"/>
</dbReference>
<dbReference type="InterPro" id="IPR036875">
    <property type="entry name" value="Znf_CCHC_sf"/>
</dbReference>
<dbReference type="Gene3D" id="4.10.60.10">
    <property type="entry name" value="Zinc finger, CCHC-type"/>
    <property type="match status" value="1"/>
</dbReference>
<evidence type="ECO:0000256" key="2">
    <source>
        <dbReference type="SAM" id="Coils"/>
    </source>
</evidence>
<dbReference type="SUPFAM" id="SSF57756">
    <property type="entry name" value="Retrovirus zinc finger-like domains"/>
    <property type="match status" value="1"/>
</dbReference>
<feature type="domain" description="CCHC-type" evidence="3">
    <location>
        <begin position="315"/>
        <end position="329"/>
    </location>
</feature>
<name>A0A699H426_TANCI</name>
<dbReference type="GO" id="GO:0003676">
    <property type="term" value="F:nucleic acid binding"/>
    <property type="evidence" value="ECO:0007669"/>
    <property type="project" value="InterPro"/>
</dbReference>
<dbReference type="PANTHER" id="PTHR47357:SF1">
    <property type="entry name" value="SPINDLE POLE BODY COMPONENT 110"/>
    <property type="match status" value="1"/>
</dbReference>
<feature type="coiled-coil region" evidence="2">
    <location>
        <begin position="561"/>
        <end position="595"/>
    </location>
</feature>
<gene>
    <name evidence="4" type="ORF">Tci_305710</name>
</gene>
<accession>A0A699H426</accession>
<keyword evidence="1" id="KW-0862">Zinc</keyword>
<dbReference type="GO" id="GO:0008270">
    <property type="term" value="F:zinc ion binding"/>
    <property type="evidence" value="ECO:0007669"/>
    <property type="project" value="UniProtKB-KW"/>
</dbReference>